<feature type="compositionally biased region" description="Pro residues" evidence="1">
    <location>
        <begin position="327"/>
        <end position="343"/>
    </location>
</feature>
<sequence>MKLQSKIRSAPSPNPGMSRSVRGGVSVAALVLVPLLAVAGSDGFRAMLDFTTGVLSLVSLTAAVAWGLMATDRLLLSPRHRLLAQGIHRFTAMASLGFLLLHATVKISLGHVALIGAVLPFSLGITGTDALIGFGSLAGLLMVVAAATGALRSAFALPGKIAGRWRALHMLAYPAWCFALMHGLYAGRAAATWVMTMYCLALVAVIGAVSLRLLPRPVQRRLADKILKLVGGVREAPEPEQSARRDLTREPLPGAANVPQVEFEQQFPRQRSGSVGAVPLGATRVPPRIAPPSPPLYEAGRPPSADPFADTFAADSFAPPSAAPYAASPPPAPAAPAPAPYPDPLADTFIDPGAAGRGPGPGPGPGPGTRLSAGYRAVSFGADPAPGTPAPAAPASPFADPSDPLTSPEIPYAERIPMTEEIPVISEPSAAGAGMWPTPSPPPPAQARGQEPGIGAPPPVADPYQQPSPYLRQETYAPAETNPPSDTYLQSAPYPQPDGTPAPDLYQQADLYRQSDDTFQQPPANGGGTPSAGEPWYPSAGDRQ</sequence>
<keyword evidence="2" id="KW-0812">Transmembrane</keyword>
<comment type="caution">
    <text evidence="3">The sequence shown here is derived from an EMBL/GenBank/DDBJ whole genome shotgun (WGS) entry which is preliminary data.</text>
</comment>
<dbReference type="RefSeq" id="WP_229700904.1">
    <property type="nucleotide sequence ID" value="NZ_BMMV01000009.1"/>
</dbReference>
<evidence type="ECO:0000313" key="3">
    <source>
        <dbReference type="EMBL" id="GGJ99674.1"/>
    </source>
</evidence>
<evidence type="ECO:0000256" key="1">
    <source>
        <dbReference type="SAM" id="MobiDB-lite"/>
    </source>
</evidence>
<keyword evidence="4" id="KW-1185">Reference proteome</keyword>
<accession>A0ABQ2E7I4</accession>
<feature type="transmembrane region" description="Helical" evidence="2">
    <location>
        <begin position="50"/>
        <end position="69"/>
    </location>
</feature>
<reference evidence="4" key="1">
    <citation type="journal article" date="2019" name="Int. J. Syst. Evol. Microbiol.">
        <title>The Global Catalogue of Microorganisms (GCM) 10K type strain sequencing project: providing services to taxonomists for standard genome sequencing and annotation.</title>
        <authorList>
            <consortium name="The Broad Institute Genomics Platform"/>
            <consortium name="The Broad Institute Genome Sequencing Center for Infectious Disease"/>
            <person name="Wu L."/>
            <person name="Ma J."/>
        </authorList>
    </citation>
    <scope>NUCLEOTIDE SEQUENCE [LARGE SCALE GENOMIC DNA]</scope>
    <source>
        <strain evidence="4">CGMCC 4.7275</strain>
    </source>
</reference>
<feature type="transmembrane region" description="Helical" evidence="2">
    <location>
        <begin position="167"/>
        <end position="185"/>
    </location>
</feature>
<feature type="compositionally biased region" description="Low complexity" evidence="1">
    <location>
        <begin position="395"/>
        <end position="404"/>
    </location>
</feature>
<dbReference type="EMBL" id="BMMV01000009">
    <property type="protein sequence ID" value="GGJ99674.1"/>
    <property type="molecule type" value="Genomic_DNA"/>
</dbReference>
<feature type="compositionally biased region" description="Basic and acidic residues" evidence="1">
    <location>
        <begin position="235"/>
        <end position="249"/>
    </location>
</feature>
<keyword evidence="2" id="KW-0472">Membrane</keyword>
<evidence type="ECO:0000313" key="4">
    <source>
        <dbReference type="Proteomes" id="UP000660265"/>
    </source>
</evidence>
<evidence type="ECO:0008006" key="5">
    <source>
        <dbReference type="Google" id="ProtNLM"/>
    </source>
</evidence>
<feature type="transmembrane region" description="Helical" evidence="2">
    <location>
        <begin position="131"/>
        <end position="155"/>
    </location>
</feature>
<feature type="compositionally biased region" description="Low complexity" evidence="1">
    <location>
        <begin position="312"/>
        <end position="326"/>
    </location>
</feature>
<evidence type="ECO:0000256" key="2">
    <source>
        <dbReference type="SAM" id="Phobius"/>
    </source>
</evidence>
<feature type="transmembrane region" description="Helical" evidence="2">
    <location>
        <begin position="191"/>
        <end position="214"/>
    </location>
</feature>
<organism evidence="3 4">
    <name type="scientific">Streptomyces camponoticapitis</name>
    <dbReference type="NCBI Taxonomy" id="1616125"/>
    <lineage>
        <taxon>Bacteria</taxon>
        <taxon>Bacillati</taxon>
        <taxon>Actinomycetota</taxon>
        <taxon>Actinomycetes</taxon>
        <taxon>Kitasatosporales</taxon>
        <taxon>Streptomycetaceae</taxon>
        <taxon>Streptomyces</taxon>
    </lineage>
</organism>
<gene>
    <name evidence="3" type="ORF">GCM10011583_33900</name>
</gene>
<keyword evidence="2" id="KW-1133">Transmembrane helix</keyword>
<feature type="region of interest" description="Disordered" evidence="1">
    <location>
        <begin position="235"/>
        <end position="544"/>
    </location>
</feature>
<protein>
    <recommendedName>
        <fullName evidence="5">Ferric oxidoreductase domain-containing protein</fullName>
    </recommendedName>
</protein>
<feature type="transmembrane region" description="Helical" evidence="2">
    <location>
        <begin position="90"/>
        <end position="119"/>
    </location>
</feature>
<name>A0ABQ2E7I4_9ACTN</name>
<dbReference type="Proteomes" id="UP000660265">
    <property type="component" value="Unassembled WGS sequence"/>
</dbReference>
<proteinExistence type="predicted"/>